<protein>
    <submittedName>
        <fullName evidence="2">Uncharacterized protein</fullName>
    </submittedName>
</protein>
<evidence type="ECO:0000256" key="1">
    <source>
        <dbReference type="SAM" id="Phobius"/>
    </source>
</evidence>
<gene>
    <name evidence="2" type="ORF">SDC9_129393</name>
</gene>
<keyword evidence="1" id="KW-0472">Membrane</keyword>
<dbReference type="EMBL" id="VSSQ01031443">
    <property type="protein sequence ID" value="MPM82332.1"/>
    <property type="molecule type" value="Genomic_DNA"/>
</dbReference>
<proteinExistence type="predicted"/>
<organism evidence="2">
    <name type="scientific">bioreactor metagenome</name>
    <dbReference type="NCBI Taxonomy" id="1076179"/>
    <lineage>
        <taxon>unclassified sequences</taxon>
        <taxon>metagenomes</taxon>
        <taxon>ecological metagenomes</taxon>
    </lineage>
</organism>
<comment type="caution">
    <text evidence="2">The sequence shown here is derived from an EMBL/GenBank/DDBJ whole genome shotgun (WGS) entry which is preliminary data.</text>
</comment>
<evidence type="ECO:0000313" key="2">
    <source>
        <dbReference type="EMBL" id="MPM82332.1"/>
    </source>
</evidence>
<sequence length="114" mass="13308">MKIRKIISIIVILFVTSILGFFIYTRFCLDKFQMNLKGKTLIINNNTYTRSDVLSISDEENLGKTLGIAVEGKRTINDYIWPFWVMEYKNDKEHNRIFVRGLMGSGGVYIKDFK</sequence>
<reference evidence="2" key="1">
    <citation type="submission" date="2019-08" db="EMBL/GenBank/DDBJ databases">
        <authorList>
            <person name="Kucharzyk K."/>
            <person name="Murdoch R.W."/>
            <person name="Higgins S."/>
            <person name="Loffler F."/>
        </authorList>
    </citation>
    <scope>NUCLEOTIDE SEQUENCE</scope>
</reference>
<name>A0A645D0K1_9ZZZZ</name>
<accession>A0A645D0K1</accession>
<feature type="transmembrane region" description="Helical" evidence="1">
    <location>
        <begin position="6"/>
        <end position="29"/>
    </location>
</feature>
<keyword evidence="1" id="KW-1133">Transmembrane helix</keyword>
<dbReference type="AlphaFoldDB" id="A0A645D0K1"/>
<keyword evidence="1" id="KW-0812">Transmembrane</keyword>